<name>H8XVE2_FLAIG</name>
<dbReference type="AlphaFoldDB" id="H8XVE2"/>
<feature type="transmembrane region" description="Helical" evidence="1">
    <location>
        <begin position="474"/>
        <end position="492"/>
    </location>
</feature>
<keyword evidence="1" id="KW-1133">Transmembrane helix</keyword>
<feature type="transmembrane region" description="Helical" evidence="1">
    <location>
        <begin position="363"/>
        <end position="385"/>
    </location>
</feature>
<dbReference type="PATRIC" id="fig|1094466.5.peg.1126"/>
<proteinExistence type="predicted"/>
<keyword evidence="1" id="KW-0812">Transmembrane</keyword>
<sequence>MLSNLQKNILLKYPLLWNTKFIPMAALGILLHIFCFFTGYFDGTIDFTKKYDSLLEAPFFIIITLIIIVVFIVWLIQYFKNNAFKSFYPKSKNALFYEWLQIFIIVVVFSTFYVSVLVGQTLKKRSYFSEDEVKRRVEILSKADMFINGSFESPEIDSTKSVFTDTTINGQIQYRKIVYKEYVKYFGKQYEPTALINRKVFNFKYDDRAKDSLNTLAIRKWLSNNNQTEVKKLMSEYLAIHNDAKLYTNITVEKWFKEVYDYPNFKKYKIINYANPNTKDYDSTYVDYNDYESASPDEYYEFKNDGVYSDYFVEKNILNHNYLILLNSYASIWEALEFTIGILYFAFGFSLLLLSFKVTSGKSWLIAIVVTVLLNIVFGLISTIGREELTYLYLSVLTIIGILLTLINLIVSKTNIRFSKVVVNLALWFFSAILPIIYFIYMEHYKNKLMNQYASIENYDYYLDPFYKFLNDNIFNMFIINLIVCIIALFFFSRGIRTWKGIPEE</sequence>
<feature type="transmembrane region" description="Helical" evidence="1">
    <location>
        <begin position="59"/>
        <end position="79"/>
    </location>
</feature>
<reference evidence="3" key="2">
    <citation type="submission" date="2012-03" db="EMBL/GenBank/DDBJ databases">
        <title>Complete genome sequence of Flavobacterium indicum GPTSA100-9T, isolated from warm spring water.</title>
        <authorList>
            <person name="Barbier P."/>
            <person name="Houel A."/>
            <person name="Loux V."/>
            <person name="Poulain J."/>
            <person name="Bernardet J.-F."/>
            <person name="Touchon M."/>
            <person name="Duchaud E."/>
        </authorList>
    </citation>
    <scope>NUCLEOTIDE SEQUENCE [LARGE SCALE GENOMIC DNA]</scope>
    <source>
        <strain evidence="3">DSM 17447 / CIP 109464 / GPTSA100-9</strain>
    </source>
</reference>
<feature type="transmembrane region" description="Helical" evidence="1">
    <location>
        <begin position="391"/>
        <end position="410"/>
    </location>
</feature>
<organism evidence="2 3">
    <name type="scientific">Flavobacterium indicum (strain DSM 17447 / CIP 109464 / GPTSA100-9)</name>
    <dbReference type="NCBI Taxonomy" id="1094466"/>
    <lineage>
        <taxon>Bacteria</taxon>
        <taxon>Pseudomonadati</taxon>
        <taxon>Bacteroidota</taxon>
        <taxon>Flavobacteriia</taxon>
        <taxon>Flavobacteriales</taxon>
        <taxon>Flavobacteriaceae</taxon>
        <taxon>Flavobacterium</taxon>
    </lineage>
</organism>
<dbReference type="RefSeq" id="WP_014388239.1">
    <property type="nucleotide sequence ID" value="NC_017025.1"/>
</dbReference>
<dbReference type="HOGENOM" id="CLU_539420_0_0_10"/>
<feature type="transmembrane region" description="Helical" evidence="1">
    <location>
        <begin position="21"/>
        <end position="39"/>
    </location>
</feature>
<dbReference type="KEGG" id="fin:KQS_05740"/>
<evidence type="ECO:0000313" key="3">
    <source>
        <dbReference type="Proteomes" id="UP000007599"/>
    </source>
</evidence>
<gene>
    <name evidence="2" type="ordered locus">KQS_05740</name>
</gene>
<evidence type="ECO:0000256" key="1">
    <source>
        <dbReference type="SAM" id="Phobius"/>
    </source>
</evidence>
<reference evidence="2 3" key="1">
    <citation type="journal article" date="2012" name="J. Bacteriol.">
        <title>Complete Genome Sequence of Flavobacterium indicum GPSTA100-9T, Isolated from Warm Spring Water.</title>
        <authorList>
            <person name="Barbier P."/>
            <person name="Houel A."/>
            <person name="Loux V."/>
            <person name="Poulain J."/>
            <person name="Bernardet J.F."/>
            <person name="Touchon M."/>
            <person name="Duchaud E."/>
        </authorList>
    </citation>
    <scope>NUCLEOTIDE SEQUENCE [LARGE SCALE GENOMIC DNA]</scope>
    <source>
        <strain evidence="3">DSM 17447 / CIP 109464 / GPTSA100-9</strain>
    </source>
</reference>
<keyword evidence="3" id="KW-1185">Reference proteome</keyword>
<feature type="transmembrane region" description="Helical" evidence="1">
    <location>
        <begin position="422"/>
        <end position="441"/>
    </location>
</feature>
<dbReference type="Proteomes" id="UP000007599">
    <property type="component" value="Chromosome I"/>
</dbReference>
<dbReference type="OrthoDB" id="996104at2"/>
<feature type="transmembrane region" description="Helical" evidence="1">
    <location>
        <begin position="335"/>
        <end position="356"/>
    </location>
</feature>
<dbReference type="eggNOG" id="ENOG5032Z9N">
    <property type="taxonomic scope" value="Bacteria"/>
</dbReference>
<dbReference type="STRING" id="1094466.KQS_05740"/>
<protein>
    <submittedName>
        <fullName evidence="2">Uncharacterized protein</fullName>
    </submittedName>
</protein>
<accession>H8XVE2</accession>
<dbReference type="EMBL" id="HE774682">
    <property type="protein sequence ID" value="CCG53112.1"/>
    <property type="molecule type" value="Genomic_DNA"/>
</dbReference>
<evidence type="ECO:0000313" key="2">
    <source>
        <dbReference type="EMBL" id="CCG53112.1"/>
    </source>
</evidence>
<feature type="transmembrane region" description="Helical" evidence="1">
    <location>
        <begin position="99"/>
        <end position="119"/>
    </location>
</feature>
<keyword evidence="1" id="KW-0472">Membrane</keyword>